<dbReference type="OrthoDB" id="10500073at2759"/>
<organism evidence="1 2">
    <name type="scientific">Penicillium cataractarum</name>
    <dbReference type="NCBI Taxonomy" id="2100454"/>
    <lineage>
        <taxon>Eukaryota</taxon>
        <taxon>Fungi</taxon>
        <taxon>Dikarya</taxon>
        <taxon>Ascomycota</taxon>
        <taxon>Pezizomycotina</taxon>
        <taxon>Eurotiomycetes</taxon>
        <taxon>Eurotiomycetidae</taxon>
        <taxon>Eurotiales</taxon>
        <taxon>Aspergillaceae</taxon>
        <taxon>Penicillium</taxon>
    </lineage>
</organism>
<reference evidence="1" key="2">
    <citation type="journal article" date="2023" name="IMA Fungus">
        <title>Comparative genomic study of the Penicillium genus elucidates a diverse pangenome and 15 lateral gene transfer events.</title>
        <authorList>
            <person name="Petersen C."/>
            <person name="Sorensen T."/>
            <person name="Nielsen M.R."/>
            <person name="Sondergaard T.E."/>
            <person name="Sorensen J.L."/>
            <person name="Fitzpatrick D.A."/>
            <person name="Frisvad J.C."/>
            <person name="Nielsen K.L."/>
        </authorList>
    </citation>
    <scope>NUCLEOTIDE SEQUENCE</scope>
    <source>
        <strain evidence="1">IBT 29864</strain>
    </source>
</reference>
<keyword evidence="2" id="KW-1185">Reference proteome</keyword>
<evidence type="ECO:0000313" key="2">
    <source>
        <dbReference type="Proteomes" id="UP001147782"/>
    </source>
</evidence>
<protein>
    <submittedName>
        <fullName evidence="1">Uncharacterized protein</fullName>
    </submittedName>
</protein>
<dbReference type="EMBL" id="JAPZBS010000002">
    <property type="protein sequence ID" value="KAJ5380239.1"/>
    <property type="molecule type" value="Genomic_DNA"/>
</dbReference>
<dbReference type="GeneID" id="81434775"/>
<dbReference type="Proteomes" id="UP001147782">
    <property type="component" value="Unassembled WGS sequence"/>
</dbReference>
<accession>A0A9W9SMZ2</accession>
<proteinExistence type="predicted"/>
<evidence type="ECO:0000313" key="1">
    <source>
        <dbReference type="EMBL" id="KAJ5380239.1"/>
    </source>
</evidence>
<sequence length="154" mass="17387">MLKENTPQTQWTHFANVTARNVAHKASFWQSGSVRALRLEQTTTNVKSASPSLEKRVTTDDVYLMTGFAKENNLIASIYWVEDDQTSWDDWVADVYGDYIMNMNSELSCLDVNDAGGPVFQSAWVVSDNDLIYEVEQDDIVNVLSSCYNMDPVS</sequence>
<reference evidence="1" key="1">
    <citation type="submission" date="2022-11" db="EMBL/GenBank/DDBJ databases">
        <authorList>
            <person name="Petersen C."/>
        </authorList>
    </citation>
    <scope>NUCLEOTIDE SEQUENCE</scope>
    <source>
        <strain evidence="1">IBT 29864</strain>
    </source>
</reference>
<comment type="caution">
    <text evidence="1">The sequence shown here is derived from an EMBL/GenBank/DDBJ whole genome shotgun (WGS) entry which is preliminary data.</text>
</comment>
<name>A0A9W9SMZ2_9EURO</name>
<dbReference type="AlphaFoldDB" id="A0A9W9SMZ2"/>
<dbReference type="RefSeq" id="XP_056557810.1">
    <property type="nucleotide sequence ID" value="XM_056695598.1"/>
</dbReference>
<gene>
    <name evidence="1" type="ORF">N7496_002667</name>
</gene>